<dbReference type="InterPro" id="IPR014284">
    <property type="entry name" value="RNA_pol_sigma-70_dom"/>
</dbReference>
<dbReference type="GeneID" id="97988199"/>
<dbReference type="SUPFAM" id="SSF88946">
    <property type="entry name" value="Sigma2 domain of RNA polymerase sigma factors"/>
    <property type="match status" value="1"/>
</dbReference>
<dbReference type="Gene3D" id="1.10.10.10">
    <property type="entry name" value="Winged helix-like DNA-binding domain superfamily/Winged helix DNA-binding domain"/>
    <property type="match status" value="1"/>
</dbReference>
<dbReference type="InterPro" id="IPR013324">
    <property type="entry name" value="RNA_pol_sigma_r3/r4-like"/>
</dbReference>
<dbReference type="InterPro" id="IPR013249">
    <property type="entry name" value="RNA_pol_sigma70_r4_t2"/>
</dbReference>
<name>A0A3E3INP0_9FIRM</name>
<evidence type="ECO:0000313" key="8">
    <source>
        <dbReference type="EMBL" id="RGE68697.1"/>
    </source>
</evidence>
<dbReference type="InterPro" id="IPR039425">
    <property type="entry name" value="RNA_pol_sigma-70-like"/>
</dbReference>
<keyword evidence="3" id="KW-0731">Sigma factor</keyword>
<dbReference type="Proteomes" id="UP000261166">
    <property type="component" value="Unassembled WGS sequence"/>
</dbReference>
<dbReference type="CDD" id="cd06171">
    <property type="entry name" value="Sigma70_r4"/>
    <property type="match status" value="1"/>
</dbReference>
<dbReference type="OrthoDB" id="9795666at2"/>
<accession>A0A3E3INP0</accession>
<evidence type="ECO:0000256" key="4">
    <source>
        <dbReference type="ARBA" id="ARBA00023163"/>
    </source>
</evidence>
<sequence>MDFEQLYNTYYMQVYSFVLALSRNRDISEEITQKTFFRAITAGKKYAGNSSELTWLCAIAKNLFTDELRLQKKTCVAETEEKASGISVESAVMNEDSAFQIHQVLHNLEEPYKEVFQLRVFGELSFQKIGKLFGKTENWARVTYHRARLKIQERMEEL</sequence>
<dbReference type="Pfam" id="PF04542">
    <property type="entry name" value="Sigma70_r2"/>
    <property type="match status" value="1"/>
</dbReference>
<protein>
    <submittedName>
        <fullName evidence="8">RNA polymerase sigma factor</fullName>
    </submittedName>
</protein>
<evidence type="ECO:0000256" key="2">
    <source>
        <dbReference type="ARBA" id="ARBA00023015"/>
    </source>
</evidence>
<dbReference type="Gene3D" id="1.10.1740.10">
    <property type="match status" value="1"/>
</dbReference>
<keyword evidence="4" id="KW-0804">Transcription</keyword>
<dbReference type="InterPro" id="IPR036388">
    <property type="entry name" value="WH-like_DNA-bd_sf"/>
</dbReference>
<proteinExistence type="inferred from homology"/>
<dbReference type="Proteomes" id="UP000260812">
    <property type="component" value="Unassembled WGS sequence"/>
</dbReference>
<dbReference type="NCBIfam" id="TIGR02937">
    <property type="entry name" value="sigma70-ECF"/>
    <property type="match status" value="1"/>
</dbReference>
<feature type="domain" description="RNA polymerase sigma factor 70 region 4 type 2" evidence="6">
    <location>
        <begin position="100"/>
        <end position="151"/>
    </location>
</feature>
<dbReference type="PANTHER" id="PTHR43133">
    <property type="entry name" value="RNA POLYMERASE ECF-TYPE SIGMA FACTO"/>
    <property type="match status" value="1"/>
</dbReference>
<comment type="similarity">
    <text evidence="1">Belongs to the sigma-70 factor family. ECF subfamily.</text>
</comment>
<reference evidence="9 10" key="1">
    <citation type="submission" date="2018-08" db="EMBL/GenBank/DDBJ databases">
        <title>A genome reference for cultivated species of the human gut microbiota.</title>
        <authorList>
            <person name="Zou Y."/>
            <person name="Xue W."/>
            <person name="Luo G."/>
        </authorList>
    </citation>
    <scope>NUCLEOTIDE SEQUENCE [LARGE SCALE GENOMIC DNA]</scope>
    <source>
        <strain evidence="8 10">AF26-4BH</strain>
        <strain evidence="7 9">TF05-5AC</strain>
    </source>
</reference>
<dbReference type="SUPFAM" id="SSF88659">
    <property type="entry name" value="Sigma3 and sigma4 domains of RNA polymerase sigma factors"/>
    <property type="match status" value="1"/>
</dbReference>
<dbReference type="InterPro" id="IPR007627">
    <property type="entry name" value="RNA_pol_sigma70_r2"/>
</dbReference>
<dbReference type="Pfam" id="PF08281">
    <property type="entry name" value="Sigma70_r4_2"/>
    <property type="match status" value="1"/>
</dbReference>
<dbReference type="EMBL" id="QVLU01000019">
    <property type="protein sequence ID" value="RGE68697.1"/>
    <property type="molecule type" value="Genomic_DNA"/>
</dbReference>
<dbReference type="GO" id="GO:0016987">
    <property type="term" value="F:sigma factor activity"/>
    <property type="evidence" value="ECO:0007669"/>
    <property type="project" value="UniProtKB-KW"/>
</dbReference>
<evidence type="ECO:0000313" key="9">
    <source>
        <dbReference type="Proteomes" id="UP000260812"/>
    </source>
</evidence>
<feature type="domain" description="RNA polymerase sigma-70 region 2" evidence="5">
    <location>
        <begin position="6"/>
        <end position="73"/>
    </location>
</feature>
<dbReference type="InterPro" id="IPR013325">
    <property type="entry name" value="RNA_pol_sigma_r2"/>
</dbReference>
<evidence type="ECO:0000313" key="10">
    <source>
        <dbReference type="Proteomes" id="UP000261166"/>
    </source>
</evidence>
<dbReference type="PANTHER" id="PTHR43133:SF60">
    <property type="entry name" value="RNA POLYMERASE SIGMA FACTOR SIGV"/>
    <property type="match status" value="1"/>
</dbReference>
<evidence type="ECO:0000256" key="3">
    <source>
        <dbReference type="ARBA" id="ARBA00023082"/>
    </source>
</evidence>
<evidence type="ECO:0000259" key="5">
    <source>
        <dbReference type="Pfam" id="PF04542"/>
    </source>
</evidence>
<keyword evidence="2" id="KW-0805">Transcription regulation</keyword>
<gene>
    <name evidence="8" type="ORF">DWY69_19515</name>
    <name evidence="7" type="ORF">DXC51_15330</name>
</gene>
<dbReference type="AlphaFoldDB" id="A0A3E3INP0"/>
<keyword evidence="9" id="KW-1185">Reference proteome</keyword>
<evidence type="ECO:0000313" key="7">
    <source>
        <dbReference type="EMBL" id="RGE58940.1"/>
    </source>
</evidence>
<evidence type="ECO:0000259" key="6">
    <source>
        <dbReference type="Pfam" id="PF08281"/>
    </source>
</evidence>
<comment type="caution">
    <text evidence="8">The sequence shown here is derived from an EMBL/GenBank/DDBJ whole genome shotgun (WGS) entry which is preliminary data.</text>
</comment>
<dbReference type="EMBL" id="QVLV01000010">
    <property type="protein sequence ID" value="RGE58940.1"/>
    <property type="molecule type" value="Genomic_DNA"/>
</dbReference>
<evidence type="ECO:0000256" key="1">
    <source>
        <dbReference type="ARBA" id="ARBA00010641"/>
    </source>
</evidence>
<dbReference type="GO" id="GO:0006352">
    <property type="term" value="P:DNA-templated transcription initiation"/>
    <property type="evidence" value="ECO:0007669"/>
    <property type="project" value="InterPro"/>
</dbReference>
<dbReference type="GO" id="GO:0003677">
    <property type="term" value="F:DNA binding"/>
    <property type="evidence" value="ECO:0007669"/>
    <property type="project" value="InterPro"/>
</dbReference>
<organism evidence="8 10">
    <name type="scientific">Eisenbergiella massiliensis</name>
    <dbReference type="NCBI Taxonomy" id="1720294"/>
    <lineage>
        <taxon>Bacteria</taxon>
        <taxon>Bacillati</taxon>
        <taxon>Bacillota</taxon>
        <taxon>Clostridia</taxon>
        <taxon>Lachnospirales</taxon>
        <taxon>Lachnospiraceae</taxon>
        <taxon>Eisenbergiella</taxon>
    </lineage>
</organism>
<dbReference type="RefSeq" id="WP_021633983.1">
    <property type="nucleotide sequence ID" value="NZ_CALBAU010000303.1"/>
</dbReference>